<feature type="transmembrane region" description="Helical" evidence="1">
    <location>
        <begin position="203"/>
        <end position="221"/>
    </location>
</feature>
<dbReference type="Proteomes" id="UP000295504">
    <property type="component" value="Unassembled WGS sequence"/>
</dbReference>
<dbReference type="EMBL" id="SLYC01000059">
    <property type="protein sequence ID" value="TCP95493.1"/>
    <property type="molecule type" value="Genomic_DNA"/>
</dbReference>
<keyword evidence="1" id="KW-1133">Transmembrane helix</keyword>
<proteinExistence type="predicted"/>
<dbReference type="RefSeq" id="WP_132849677.1">
    <property type="nucleotide sequence ID" value="NZ_CP058648.1"/>
</dbReference>
<dbReference type="AlphaFoldDB" id="A0A4V2T1Z4"/>
<keyword evidence="4" id="KW-1185">Reference proteome</keyword>
<feature type="transmembrane region" description="Helical" evidence="1">
    <location>
        <begin position="148"/>
        <end position="166"/>
    </location>
</feature>
<dbReference type="InterPro" id="IPR003675">
    <property type="entry name" value="Rce1/LyrA-like_dom"/>
</dbReference>
<feature type="transmembrane region" description="Helical" evidence="1">
    <location>
        <begin position="110"/>
        <end position="128"/>
    </location>
</feature>
<dbReference type="Pfam" id="PF02517">
    <property type="entry name" value="Rce1-like"/>
    <property type="match status" value="1"/>
</dbReference>
<keyword evidence="1" id="KW-0812">Transmembrane</keyword>
<evidence type="ECO:0000313" key="3">
    <source>
        <dbReference type="EMBL" id="TCP95493.1"/>
    </source>
</evidence>
<gene>
    <name evidence="3" type="ORF">EDD79_10598</name>
</gene>
<organism evidence="3 4">
    <name type="scientific">Serpentinicella alkaliphila</name>
    <dbReference type="NCBI Taxonomy" id="1734049"/>
    <lineage>
        <taxon>Bacteria</taxon>
        <taxon>Bacillati</taxon>
        <taxon>Bacillota</taxon>
        <taxon>Clostridia</taxon>
        <taxon>Peptostreptococcales</taxon>
        <taxon>Natronincolaceae</taxon>
        <taxon>Serpentinicella</taxon>
    </lineage>
</organism>
<feature type="transmembrane region" description="Helical" evidence="1">
    <location>
        <begin position="172"/>
        <end position="191"/>
    </location>
</feature>
<name>A0A4V2T1Z4_9FIRM</name>
<dbReference type="GO" id="GO:0080120">
    <property type="term" value="P:CAAX-box protein maturation"/>
    <property type="evidence" value="ECO:0007669"/>
    <property type="project" value="UniProtKB-ARBA"/>
</dbReference>
<dbReference type="GO" id="GO:0006508">
    <property type="term" value="P:proteolysis"/>
    <property type="evidence" value="ECO:0007669"/>
    <property type="project" value="UniProtKB-KW"/>
</dbReference>
<keyword evidence="3" id="KW-0378">Hydrolase</keyword>
<evidence type="ECO:0000313" key="4">
    <source>
        <dbReference type="Proteomes" id="UP000295504"/>
    </source>
</evidence>
<keyword evidence="1" id="KW-0472">Membrane</keyword>
<protein>
    <submittedName>
        <fullName evidence="3">CAAX prenyl protease-like protein</fullName>
    </submittedName>
</protein>
<feature type="domain" description="CAAX prenyl protease 2/Lysostaphin resistance protein A-like" evidence="2">
    <location>
        <begin position="113"/>
        <end position="211"/>
    </location>
</feature>
<dbReference type="GO" id="GO:0004175">
    <property type="term" value="F:endopeptidase activity"/>
    <property type="evidence" value="ECO:0007669"/>
    <property type="project" value="UniProtKB-ARBA"/>
</dbReference>
<sequence length="224" mass="25893">MNKKIIYISSLVACIVLFYVEQALVVNYLIKTLVKIFLFTLIPYLYIRFIDKKSIKESINLNRLDISNIRLGLVFGIASFAIVLISYALFKDFLDINSIINELQAKSQITPGNFFLVGLYIILGNSFLEEFFFRGFIFLNLYKLDNKLYAYIYSSALFAVYHVGIFKTWFNIWLIGLALLGLIVIGLIFNWLNTKSNNFLNSWLVHIFADIAIIIIGFRMFGII</sequence>
<evidence type="ECO:0000259" key="2">
    <source>
        <dbReference type="Pfam" id="PF02517"/>
    </source>
</evidence>
<accession>A0A4V2T1Z4</accession>
<dbReference type="OrthoDB" id="449657at2"/>
<reference evidence="3 4" key="1">
    <citation type="submission" date="2019-03" db="EMBL/GenBank/DDBJ databases">
        <title>Genomic Encyclopedia of Type Strains, Phase IV (KMG-IV): sequencing the most valuable type-strain genomes for metagenomic binning, comparative biology and taxonomic classification.</title>
        <authorList>
            <person name="Goeker M."/>
        </authorList>
    </citation>
    <scope>NUCLEOTIDE SEQUENCE [LARGE SCALE GENOMIC DNA]</scope>
    <source>
        <strain evidence="3 4">DSM 100013</strain>
    </source>
</reference>
<feature type="transmembrane region" description="Helical" evidence="1">
    <location>
        <begin position="33"/>
        <end position="50"/>
    </location>
</feature>
<feature type="transmembrane region" description="Helical" evidence="1">
    <location>
        <begin position="71"/>
        <end position="90"/>
    </location>
</feature>
<keyword evidence="3" id="KW-0645">Protease</keyword>
<comment type="caution">
    <text evidence="3">The sequence shown here is derived from an EMBL/GenBank/DDBJ whole genome shotgun (WGS) entry which is preliminary data.</text>
</comment>
<evidence type="ECO:0000256" key="1">
    <source>
        <dbReference type="SAM" id="Phobius"/>
    </source>
</evidence>